<dbReference type="InterPro" id="IPR016159">
    <property type="entry name" value="Cullin_repeat-like_dom_sf"/>
</dbReference>
<comment type="similarity">
    <text evidence="1 4">Belongs to the EXO70 family.</text>
</comment>
<evidence type="ECO:0000256" key="1">
    <source>
        <dbReference type="ARBA" id="ARBA00006756"/>
    </source>
</evidence>
<dbReference type="GO" id="GO:0015031">
    <property type="term" value="P:protein transport"/>
    <property type="evidence" value="ECO:0007669"/>
    <property type="project" value="UniProtKB-KW"/>
</dbReference>
<accession>A0AAV8ELF7</accession>
<name>A0AAV8ELF7_9POAL</name>
<dbReference type="InterPro" id="IPR004140">
    <property type="entry name" value="Exo70"/>
</dbReference>
<keyword evidence="3 4" id="KW-0268">Exocytosis</keyword>
<dbReference type="GO" id="GO:0000145">
    <property type="term" value="C:exocyst"/>
    <property type="evidence" value="ECO:0007669"/>
    <property type="project" value="InterPro"/>
</dbReference>
<proteinExistence type="inferred from homology"/>
<dbReference type="AlphaFoldDB" id="A0AAV8ELF7"/>
<sequence length="639" mass="73195">MEEALKQKANLLRQSLEKSQITTEKIMAALDTFDRRLLSIDSAICPIQEIMPVYMRCHENVSKCLRKTEVIVSQFDRIREAEVVIFKGPGEDLNGFLDAMDQLIRISRFFNSRKSYLARESTLQHINRLLADATRMTENEFHKMLTAVSKPVDPMSLFDCLPSKTKASDVSTANHDDTTDISANDELATESRQEELTYKLPMLISPRYINPLHHLAARLVLVGHHTQCLNIYRNARSNALQKSLEYMGVQKIGKDELQKMQWETLEAKIPNWIDLMRICVKLLFAGERKLCDQVFEGIEDSFLDQCFMEVTSSSLTTLLSYGEAVVKIKQSPEKLFMLLDMYEMMCELQPEMEAMFASKEGSEMSQSMVSLRKSLVATTAETFLGFRDKVEKDPSKPMPDGGVHPVSSYVMNYLKFLLDYQEMLTRLLGEYRTGGQEEGLQFAPSILLILQALQNNLEAKSKQCKDQAQSYIFLMNNIHYMVTSVRKTEAARELLGADWIQRQRRVVQQNANNYRRVSWTKVLEIISSKGLLSSSGGSSNPIENSVSTSAPKDAIKERFKNFNTQYEELYHKQCLWKVHDRELRESLQLAVSEVLLPAYRSFLKRFGPIVENSKSKCIQYSPEDIERMLGELFEGKTPS</sequence>
<comment type="caution">
    <text evidence="6">The sequence shown here is derived from an EMBL/GenBank/DDBJ whole genome shotgun (WGS) entry which is preliminary data.</text>
</comment>
<dbReference type="InterPro" id="IPR046364">
    <property type="entry name" value="Exo70_C"/>
</dbReference>
<evidence type="ECO:0000313" key="7">
    <source>
        <dbReference type="Proteomes" id="UP001140206"/>
    </source>
</evidence>
<evidence type="ECO:0000256" key="4">
    <source>
        <dbReference type="RuleBase" id="RU365026"/>
    </source>
</evidence>
<dbReference type="Pfam" id="PF03081">
    <property type="entry name" value="Exo70_C"/>
    <property type="match status" value="1"/>
</dbReference>
<gene>
    <name evidence="6" type="ORF">LUZ62_063883</name>
</gene>
<evidence type="ECO:0000256" key="2">
    <source>
        <dbReference type="ARBA" id="ARBA00022448"/>
    </source>
</evidence>
<feature type="domain" description="Exocyst complex subunit Exo70 C-terminal" evidence="5">
    <location>
        <begin position="271"/>
        <end position="630"/>
    </location>
</feature>
<dbReference type="GO" id="GO:0006887">
    <property type="term" value="P:exocytosis"/>
    <property type="evidence" value="ECO:0007669"/>
    <property type="project" value="UniProtKB-KW"/>
</dbReference>
<evidence type="ECO:0000259" key="5">
    <source>
        <dbReference type="Pfam" id="PF03081"/>
    </source>
</evidence>
<dbReference type="Gene3D" id="1.20.1280.170">
    <property type="entry name" value="Exocyst complex component Exo70"/>
    <property type="match status" value="1"/>
</dbReference>
<protein>
    <recommendedName>
        <fullName evidence="4">Exocyst subunit Exo70 family protein</fullName>
    </recommendedName>
</protein>
<comment type="function">
    <text evidence="4">Component of the exocyst complex.</text>
</comment>
<dbReference type="PANTHER" id="PTHR12542">
    <property type="entry name" value="EXOCYST COMPLEX PROTEIN EXO70"/>
    <property type="match status" value="1"/>
</dbReference>
<dbReference type="Pfam" id="PF20669">
    <property type="entry name" value="Exo70_N"/>
    <property type="match status" value="1"/>
</dbReference>
<organism evidence="6 7">
    <name type="scientific">Rhynchospora pubera</name>
    <dbReference type="NCBI Taxonomy" id="906938"/>
    <lineage>
        <taxon>Eukaryota</taxon>
        <taxon>Viridiplantae</taxon>
        <taxon>Streptophyta</taxon>
        <taxon>Embryophyta</taxon>
        <taxon>Tracheophyta</taxon>
        <taxon>Spermatophyta</taxon>
        <taxon>Magnoliopsida</taxon>
        <taxon>Liliopsida</taxon>
        <taxon>Poales</taxon>
        <taxon>Cyperaceae</taxon>
        <taxon>Cyperoideae</taxon>
        <taxon>Rhynchosporeae</taxon>
        <taxon>Rhynchospora</taxon>
    </lineage>
</organism>
<reference evidence="6" key="1">
    <citation type="submission" date="2022-08" db="EMBL/GenBank/DDBJ databases">
        <authorList>
            <person name="Marques A."/>
        </authorList>
    </citation>
    <scope>NUCLEOTIDE SEQUENCE</scope>
    <source>
        <strain evidence="6">RhyPub2mFocal</strain>
        <tissue evidence="6">Leaves</tissue>
    </source>
</reference>
<evidence type="ECO:0000256" key="3">
    <source>
        <dbReference type="ARBA" id="ARBA00022483"/>
    </source>
</evidence>
<dbReference type="Proteomes" id="UP001140206">
    <property type="component" value="Chromosome 3"/>
</dbReference>
<dbReference type="PANTHER" id="PTHR12542:SF41">
    <property type="entry name" value="EXOCYST COMPLEX COMPONENT 7"/>
    <property type="match status" value="1"/>
</dbReference>
<keyword evidence="7" id="KW-1185">Reference proteome</keyword>
<evidence type="ECO:0000313" key="6">
    <source>
        <dbReference type="EMBL" id="KAJ4779626.1"/>
    </source>
</evidence>
<dbReference type="GO" id="GO:0005546">
    <property type="term" value="F:phosphatidylinositol-4,5-bisphosphate binding"/>
    <property type="evidence" value="ECO:0007669"/>
    <property type="project" value="InterPro"/>
</dbReference>
<keyword evidence="2 4" id="KW-0813">Transport</keyword>
<keyword evidence="4" id="KW-0653">Protein transport</keyword>
<dbReference type="EMBL" id="JAMFTS010000003">
    <property type="protein sequence ID" value="KAJ4779626.1"/>
    <property type="molecule type" value="Genomic_DNA"/>
</dbReference>
<dbReference type="SUPFAM" id="SSF74788">
    <property type="entry name" value="Cullin repeat-like"/>
    <property type="match status" value="1"/>
</dbReference>